<gene>
    <name evidence="1" type="ORF">OXIME_000219</name>
</gene>
<organism evidence="1 2">
    <name type="scientific">Oxyplasma meridianum</name>
    <dbReference type="NCBI Taxonomy" id="3073602"/>
    <lineage>
        <taxon>Archaea</taxon>
        <taxon>Methanobacteriati</taxon>
        <taxon>Thermoplasmatota</taxon>
        <taxon>Thermoplasmata</taxon>
        <taxon>Thermoplasmatales</taxon>
        <taxon>Thermoplasmataceae</taxon>
        <taxon>Oxyplasma</taxon>
    </lineage>
</organism>
<proteinExistence type="predicted"/>
<dbReference type="AlphaFoldDB" id="A0AAX4NEE5"/>
<evidence type="ECO:0000313" key="2">
    <source>
        <dbReference type="Proteomes" id="UP001451606"/>
    </source>
</evidence>
<evidence type="ECO:0008006" key="3">
    <source>
        <dbReference type="Google" id="ProtNLM"/>
    </source>
</evidence>
<dbReference type="RefSeq" id="WP_393971648.1">
    <property type="nucleotide sequence ID" value="NZ_CP133772.1"/>
</dbReference>
<evidence type="ECO:0000313" key="1">
    <source>
        <dbReference type="EMBL" id="WYX99683.1"/>
    </source>
</evidence>
<dbReference type="EMBL" id="CP133772">
    <property type="protein sequence ID" value="WYX99683.1"/>
    <property type="molecule type" value="Genomic_DNA"/>
</dbReference>
<name>A0AAX4NEE5_9ARCH</name>
<protein>
    <recommendedName>
        <fullName evidence="3">ATP-cone domain-containing protein</fullName>
    </recommendedName>
</protein>
<reference evidence="1 2" key="1">
    <citation type="submission" date="2023-09" db="EMBL/GenBank/DDBJ databases">
        <authorList>
            <person name="Golyshina O.V."/>
            <person name="Lunev E.A."/>
            <person name="Bargiela R."/>
            <person name="Gaines M.C."/>
            <person name="Daum B."/>
            <person name="Bale N.J."/>
            <person name="Koenen M."/>
            <person name="Sinninghe Damst J.S."/>
            <person name="Yakimov M."/>
            <person name="Golyshin P.N."/>
        </authorList>
    </citation>
    <scope>NUCLEOTIDE SEQUENCE [LARGE SCALE GENOMIC DNA]</scope>
    <source>
        <strain evidence="1 2">M1</strain>
    </source>
</reference>
<accession>A0AAX4NEE5</accession>
<dbReference type="Proteomes" id="UP001451606">
    <property type="component" value="Chromosome"/>
</dbReference>
<keyword evidence="2" id="KW-1185">Reference proteome</keyword>
<sequence length="103" mass="12005">MVVRKRFVKNFRQKSHQDPVKQKRSKKLDMRKTDEFNFLLGKIVDPLPESIKGAIKGSVYSIASKQGTKEVKDYISKKHSEGIIDNETEKKLMDLVADYTKYR</sequence>
<dbReference type="KEGG" id="omr:OXIME_000219"/>
<dbReference type="GeneID" id="95966943"/>